<dbReference type="SUPFAM" id="SSF52980">
    <property type="entry name" value="Restriction endonuclease-like"/>
    <property type="match status" value="1"/>
</dbReference>
<dbReference type="Gene3D" id="3.40.960.10">
    <property type="entry name" value="VSR Endonuclease"/>
    <property type="match status" value="1"/>
</dbReference>
<accession>A0A1X9LIX9</accession>
<dbReference type="Proteomes" id="UP000192775">
    <property type="component" value="Chromosome"/>
</dbReference>
<name>A0A1X9LIX9_9MICO</name>
<protein>
    <submittedName>
        <fullName evidence="1">Uncharacterized protein</fullName>
    </submittedName>
</protein>
<sequence>MTMLLDSVLRLGGIAPRAALISEGHGPRSIDDAVRRGSLVRVRKGWVALESADREAVAAVRAGGRLSCLSLLRRSGVWVLSDDGIHLRTAAKRDRLEAEGMRVHRLPLALPMAAADTMPAAVACAVRCQPMLDAVATLDSVLNRRLMTPSELSDALAVLPEKHRALLARTDGSAQSGLETKVRLGLRSRRVRVRPQVWIPGLGRVDLLVGDRLIIEVDGYQTHGTPTGFKEDRRRDREAAAQGYLVLRFTHWDVCYDWARCLQSILDIVRRGEHRRSH</sequence>
<dbReference type="EMBL" id="CP020715">
    <property type="protein sequence ID" value="ARJ05097.1"/>
    <property type="molecule type" value="Genomic_DNA"/>
</dbReference>
<dbReference type="Pfam" id="PF04480">
    <property type="entry name" value="DUF559"/>
    <property type="match status" value="1"/>
</dbReference>
<gene>
    <name evidence="1" type="ORF">B5808_07675</name>
</gene>
<proteinExistence type="predicted"/>
<dbReference type="InterPro" id="IPR007569">
    <property type="entry name" value="DUF559"/>
</dbReference>
<dbReference type="STRING" id="1619308.B5808_07675"/>
<evidence type="ECO:0000313" key="1">
    <source>
        <dbReference type="EMBL" id="ARJ05097.1"/>
    </source>
</evidence>
<dbReference type="KEGG" id="cphy:B5808_07675"/>
<dbReference type="InterPro" id="IPR011335">
    <property type="entry name" value="Restrct_endonuc-II-like"/>
</dbReference>
<keyword evidence="2" id="KW-1185">Reference proteome</keyword>
<evidence type="ECO:0000313" key="2">
    <source>
        <dbReference type="Proteomes" id="UP000192775"/>
    </source>
</evidence>
<reference evidence="1 2" key="1">
    <citation type="submission" date="2017-04" db="EMBL/GenBank/DDBJ databases">
        <authorList>
            <person name="Afonso C.L."/>
            <person name="Miller P.J."/>
            <person name="Scott M.A."/>
            <person name="Spackman E."/>
            <person name="Goraichik I."/>
            <person name="Dimitrov K.M."/>
            <person name="Suarez D.L."/>
            <person name="Swayne D.E."/>
        </authorList>
    </citation>
    <scope>NUCLEOTIDE SEQUENCE [LARGE SCALE GENOMIC DNA]</scope>
    <source>
        <strain evidence="2">XA(T)</strain>
    </source>
</reference>
<organism evidence="1 2">
    <name type="scientific">Cnuibacter physcomitrellae</name>
    <dbReference type="NCBI Taxonomy" id="1619308"/>
    <lineage>
        <taxon>Bacteria</taxon>
        <taxon>Bacillati</taxon>
        <taxon>Actinomycetota</taxon>
        <taxon>Actinomycetes</taxon>
        <taxon>Micrococcales</taxon>
        <taxon>Microbacteriaceae</taxon>
        <taxon>Cnuibacter</taxon>
    </lineage>
</organism>
<dbReference type="AlphaFoldDB" id="A0A1X9LIX9"/>